<protein>
    <submittedName>
        <fullName evidence="2">Uncharacterized protein</fullName>
    </submittedName>
</protein>
<proteinExistence type="predicted"/>
<organism evidence="2 3">
    <name type="scientific">Platanthera zijinensis</name>
    <dbReference type="NCBI Taxonomy" id="2320716"/>
    <lineage>
        <taxon>Eukaryota</taxon>
        <taxon>Viridiplantae</taxon>
        <taxon>Streptophyta</taxon>
        <taxon>Embryophyta</taxon>
        <taxon>Tracheophyta</taxon>
        <taxon>Spermatophyta</taxon>
        <taxon>Magnoliopsida</taxon>
        <taxon>Liliopsida</taxon>
        <taxon>Asparagales</taxon>
        <taxon>Orchidaceae</taxon>
        <taxon>Orchidoideae</taxon>
        <taxon>Orchideae</taxon>
        <taxon>Orchidinae</taxon>
        <taxon>Platanthera</taxon>
    </lineage>
</organism>
<gene>
    <name evidence="2" type="ORF">KSP39_PZI019158</name>
</gene>
<evidence type="ECO:0000313" key="2">
    <source>
        <dbReference type="EMBL" id="KAK8923464.1"/>
    </source>
</evidence>
<reference evidence="2 3" key="1">
    <citation type="journal article" date="2022" name="Nat. Plants">
        <title>Genomes of leafy and leafless Platanthera orchids illuminate the evolution of mycoheterotrophy.</title>
        <authorList>
            <person name="Li M.H."/>
            <person name="Liu K.W."/>
            <person name="Li Z."/>
            <person name="Lu H.C."/>
            <person name="Ye Q.L."/>
            <person name="Zhang D."/>
            <person name="Wang J.Y."/>
            <person name="Li Y.F."/>
            <person name="Zhong Z.M."/>
            <person name="Liu X."/>
            <person name="Yu X."/>
            <person name="Liu D.K."/>
            <person name="Tu X.D."/>
            <person name="Liu B."/>
            <person name="Hao Y."/>
            <person name="Liao X.Y."/>
            <person name="Jiang Y.T."/>
            <person name="Sun W.H."/>
            <person name="Chen J."/>
            <person name="Chen Y.Q."/>
            <person name="Ai Y."/>
            <person name="Zhai J.W."/>
            <person name="Wu S.S."/>
            <person name="Zhou Z."/>
            <person name="Hsiao Y.Y."/>
            <person name="Wu W.L."/>
            <person name="Chen Y.Y."/>
            <person name="Lin Y.F."/>
            <person name="Hsu J.L."/>
            <person name="Li C.Y."/>
            <person name="Wang Z.W."/>
            <person name="Zhao X."/>
            <person name="Zhong W.Y."/>
            <person name="Ma X.K."/>
            <person name="Ma L."/>
            <person name="Huang J."/>
            <person name="Chen G.Z."/>
            <person name="Huang M.Z."/>
            <person name="Huang L."/>
            <person name="Peng D.H."/>
            <person name="Luo Y.B."/>
            <person name="Zou S.Q."/>
            <person name="Chen S.P."/>
            <person name="Lan S."/>
            <person name="Tsai W.C."/>
            <person name="Van de Peer Y."/>
            <person name="Liu Z.J."/>
        </authorList>
    </citation>
    <scope>NUCLEOTIDE SEQUENCE [LARGE SCALE GENOMIC DNA]</scope>
    <source>
        <tissue evidence="2">Leaf</tissue>
    </source>
</reference>
<feature type="compositionally biased region" description="Basic and acidic residues" evidence="1">
    <location>
        <begin position="9"/>
        <end position="18"/>
    </location>
</feature>
<dbReference type="EMBL" id="JBBWWQ010000017">
    <property type="protein sequence ID" value="KAK8923464.1"/>
    <property type="molecule type" value="Genomic_DNA"/>
</dbReference>
<name>A0AAP0B0W9_9ASPA</name>
<dbReference type="Proteomes" id="UP001418222">
    <property type="component" value="Unassembled WGS sequence"/>
</dbReference>
<accession>A0AAP0B0W9</accession>
<evidence type="ECO:0000313" key="3">
    <source>
        <dbReference type="Proteomes" id="UP001418222"/>
    </source>
</evidence>
<evidence type="ECO:0000256" key="1">
    <source>
        <dbReference type="SAM" id="MobiDB-lite"/>
    </source>
</evidence>
<dbReference type="AlphaFoldDB" id="A0AAP0B0W9"/>
<feature type="region of interest" description="Disordered" evidence="1">
    <location>
        <begin position="1"/>
        <end position="62"/>
    </location>
</feature>
<comment type="caution">
    <text evidence="2">The sequence shown here is derived from an EMBL/GenBank/DDBJ whole genome shotgun (WGS) entry which is preliminary data.</text>
</comment>
<keyword evidence="3" id="KW-1185">Reference proteome</keyword>
<sequence length="62" mass="7084">MRTTAQRLSRVDVHRDSSPELAKGVKQKEPRKRARGPSPTVHLARKEPWDVNTEDQAQLPKV</sequence>